<dbReference type="InterPro" id="IPR044810">
    <property type="entry name" value="WRKY_plant"/>
</dbReference>
<feature type="compositionally biased region" description="Low complexity" evidence="1">
    <location>
        <begin position="84"/>
        <end position="99"/>
    </location>
</feature>
<dbReference type="GO" id="GO:0043565">
    <property type="term" value="F:sequence-specific DNA binding"/>
    <property type="evidence" value="ECO:0007669"/>
    <property type="project" value="InterPro"/>
</dbReference>
<comment type="caution">
    <text evidence="3">The sequence shown here is derived from an EMBL/GenBank/DDBJ whole genome shotgun (WGS) entry which is preliminary data.</text>
</comment>
<evidence type="ECO:0000313" key="4">
    <source>
        <dbReference type="Proteomes" id="UP000321393"/>
    </source>
</evidence>
<dbReference type="Gene3D" id="2.20.25.80">
    <property type="entry name" value="WRKY domain"/>
    <property type="match status" value="1"/>
</dbReference>
<accession>A0A5D3CNS1</accession>
<dbReference type="PANTHER" id="PTHR31221:SF361">
    <property type="entry name" value="WRKY DOMAIN-CONTAINING PROTEIN"/>
    <property type="match status" value="1"/>
</dbReference>
<dbReference type="Proteomes" id="UP000321393">
    <property type="component" value="Unassembled WGS sequence"/>
</dbReference>
<sequence length="284" mass="31938">MSNDEGKNVYQQYDPFQYNQLDMNRSIFHQQAAAAALDPGLMSFTNFFDTSSLDYNSLSKAFDVSCCSSQVISAVDDMSKKKASTTTPNSSVSSSSNEAVVEEDSVKSNKLEDIKGRCENKDEEKSKKQNSNLSKKKEKRPREPRFAFLTKSEIDHLEDGYRWRKYVPFLASKALEEHESFCLTIPYPKFFPILVSCQHNHHCPATLRGHSAGIMSSPFYASASTSVTAASSGPTLPQELFSHLLPTNNCQNDPASMMYQNLSLQQHLQMPDHYGLLQDLFTQK</sequence>
<reference evidence="4 5" key="1">
    <citation type="submission" date="2019-08" db="EMBL/GenBank/DDBJ databases">
        <title>Draft genome sequences of two oriental melons (Cucumis melo L. var makuwa).</title>
        <authorList>
            <person name="Kwon S.-Y."/>
        </authorList>
    </citation>
    <scope>NUCLEOTIDE SEQUENCE [LARGE SCALE GENOMIC DNA]</scope>
    <source>
        <strain evidence="5">cv. Chang Bougi</strain>
        <strain evidence="4">cv. SW 3</strain>
        <tissue evidence="3">Leaf</tissue>
    </source>
</reference>
<evidence type="ECO:0000313" key="5">
    <source>
        <dbReference type="Proteomes" id="UP000321947"/>
    </source>
</evidence>
<dbReference type="EMBL" id="SSTE01007373">
    <property type="protein sequence ID" value="KAA0056516.1"/>
    <property type="molecule type" value="Genomic_DNA"/>
</dbReference>
<dbReference type="GO" id="GO:0003700">
    <property type="term" value="F:DNA-binding transcription factor activity"/>
    <property type="evidence" value="ECO:0007669"/>
    <property type="project" value="InterPro"/>
</dbReference>
<feature type="compositionally biased region" description="Basic and acidic residues" evidence="1">
    <location>
        <begin position="104"/>
        <end position="127"/>
    </location>
</feature>
<dbReference type="InterPro" id="IPR036576">
    <property type="entry name" value="WRKY_dom_sf"/>
</dbReference>
<gene>
    <name evidence="3" type="ORF">E5676_scaffold106G00110</name>
    <name evidence="2" type="ORF">E6C27_scaffold288G00110</name>
</gene>
<dbReference type="STRING" id="1194695.A0A5D3CNS1"/>
<dbReference type="Proteomes" id="UP000321947">
    <property type="component" value="Unassembled WGS sequence"/>
</dbReference>
<name>A0A5D3CNS1_CUCMM</name>
<evidence type="ECO:0000313" key="2">
    <source>
        <dbReference type="EMBL" id="KAA0056516.1"/>
    </source>
</evidence>
<dbReference type="PANTHER" id="PTHR31221">
    <property type="entry name" value="WRKY TRANSCRIPTION FACTOR PROTEIN 1-RELATED"/>
    <property type="match status" value="1"/>
</dbReference>
<protein>
    <submittedName>
        <fullName evidence="2 3">WRKY transcription factor 71 isoform X1</fullName>
    </submittedName>
</protein>
<feature type="region of interest" description="Disordered" evidence="1">
    <location>
        <begin position="77"/>
        <end position="144"/>
    </location>
</feature>
<organism evidence="3 5">
    <name type="scientific">Cucumis melo var. makuwa</name>
    <name type="common">Oriental melon</name>
    <dbReference type="NCBI Taxonomy" id="1194695"/>
    <lineage>
        <taxon>Eukaryota</taxon>
        <taxon>Viridiplantae</taxon>
        <taxon>Streptophyta</taxon>
        <taxon>Embryophyta</taxon>
        <taxon>Tracheophyta</taxon>
        <taxon>Spermatophyta</taxon>
        <taxon>Magnoliopsida</taxon>
        <taxon>eudicotyledons</taxon>
        <taxon>Gunneridae</taxon>
        <taxon>Pentapetalae</taxon>
        <taxon>rosids</taxon>
        <taxon>fabids</taxon>
        <taxon>Cucurbitales</taxon>
        <taxon>Cucurbitaceae</taxon>
        <taxon>Benincaseae</taxon>
        <taxon>Cucumis</taxon>
    </lineage>
</organism>
<evidence type="ECO:0000256" key="1">
    <source>
        <dbReference type="SAM" id="MobiDB-lite"/>
    </source>
</evidence>
<dbReference type="EMBL" id="SSTD01010321">
    <property type="protein sequence ID" value="TYK12086.1"/>
    <property type="molecule type" value="Genomic_DNA"/>
</dbReference>
<proteinExistence type="predicted"/>
<dbReference type="OrthoDB" id="1936515at2759"/>
<evidence type="ECO:0000313" key="3">
    <source>
        <dbReference type="EMBL" id="TYK12086.1"/>
    </source>
</evidence>
<dbReference type="AlphaFoldDB" id="A0A5D3CNS1"/>